<evidence type="ECO:0000313" key="3">
    <source>
        <dbReference type="EMBL" id="ABM15138.1"/>
    </source>
</evidence>
<dbReference type="eggNOG" id="COG4653">
    <property type="taxonomic scope" value="Bacteria"/>
</dbReference>
<feature type="domain" description="Phage capsid-like C-terminal" evidence="2">
    <location>
        <begin position="110"/>
        <end position="387"/>
    </location>
</feature>
<dbReference type="RefSeq" id="WP_011781516.1">
    <property type="nucleotide sequence ID" value="NC_008726.1"/>
</dbReference>
<reference evidence="3" key="1">
    <citation type="submission" date="2006-12" db="EMBL/GenBank/DDBJ databases">
        <title>Complete sequence of Mycobacterium vanbaalenii PYR-1.</title>
        <authorList>
            <consortium name="US DOE Joint Genome Institute"/>
            <person name="Copeland A."/>
            <person name="Lucas S."/>
            <person name="Lapidus A."/>
            <person name="Barry K."/>
            <person name="Detter J.C."/>
            <person name="Glavina del Rio T."/>
            <person name="Hammon N."/>
            <person name="Israni S."/>
            <person name="Dalin E."/>
            <person name="Tice H."/>
            <person name="Pitluck S."/>
            <person name="Singan V."/>
            <person name="Schmutz J."/>
            <person name="Larimer F."/>
            <person name="Land M."/>
            <person name="Hauser L."/>
            <person name="Kyrpides N."/>
            <person name="Anderson I.J."/>
            <person name="Miller C."/>
            <person name="Richardson P."/>
        </authorList>
    </citation>
    <scope>NUCLEOTIDE SEQUENCE [LARGE SCALE GENOMIC DNA]</scope>
    <source>
        <strain evidence="3">PYR-1</strain>
    </source>
</reference>
<dbReference type="NCBIfam" id="TIGR01554">
    <property type="entry name" value="major_cap_HK97"/>
    <property type="match status" value="1"/>
</dbReference>
<dbReference type="HOGENOM" id="CLU_042625_1_0_11"/>
<dbReference type="InterPro" id="IPR054612">
    <property type="entry name" value="Phage_capsid-like_C"/>
</dbReference>
<dbReference type="InterPro" id="IPR024455">
    <property type="entry name" value="Phage_capsid"/>
</dbReference>
<dbReference type="Pfam" id="PF05065">
    <property type="entry name" value="Phage_capsid"/>
    <property type="match status" value="1"/>
</dbReference>
<protein>
    <submittedName>
        <fullName evidence="3">Phage major capsid protein, HK97</fullName>
    </submittedName>
</protein>
<keyword evidence="4" id="KW-1185">Reference proteome</keyword>
<dbReference type="AlphaFoldDB" id="A1TD88"/>
<organism evidence="3 4">
    <name type="scientific">Mycolicibacterium vanbaalenii (strain DSM 7251 / JCM 13017 / BCRC 16820 / KCTC 9966 / NRRL B-24157 / PYR-1)</name>
    <name type="common">Mycobacterium vanbaalenii</name>
    <dbReference type="NCBI Taxonomy" id="350058"/>
    <lineage>
        <taxon>Bacteria</taxon>
        <taxon>Bacillati</taxon>
        <taxon>Actinomycetota</taxon>
        <taxon>Actinomycetes</taxon>
        <taxon>Mycobacteriales</taxon>
        <taxon>Mycobacteriaceae</taxon>
        <taxon>Mycolicibacterium</taxon>
    </lineage>
</organism>
<dbReference type="STRING" id="350058.Mvan_4361"/>
<gene>
    <name evidence="3" type="ordered locus">Mvan_4361</name>
</gene>
<dbReference type="SUPFAM" id="SSF56563">
    <property type="entry name" value="Major capsid protein gp5"/>
    <property type="match status" value="1"/>
</dbReference>
<sequence>MTTRIVDDPWDTTQIRGSGDDYVTQMRSHACAAIEKMPFADDKVREVATRFVERDGEEHAPVANLVLATTSPDYSRAFTKMIRSRGNPTVLSGREVQAYQRAMSLTDNQGGFLVPMQLDPTIILTANGSFNQVRQISRVVQATGKSWTGVTSAGVSGSWDGEAVEVSDDSPELQQPEIPVHKLQIWVEFSHELQHDAAGLADDIAKMIAFEKDVKESIAFATGSGVGQPRGVITALMGSDSVVNSAVTDTFAAGDVHNLDGDLPQRYAFNASWLAHRKIYSKIRQFDTNGGASLWGQLAEGRKSELLGRPDYVAEAMDSSITNGQDNHVLAFGDFQNFVIADRLGTTLSYIPNLMGPNGRPVGKAGWHAWIRVGSDVVNPGAFRLLNVT</sequence>
<evidence type="ECO:0000256" key="1">
    <source>
        <dbReference type="ARBA" id="ARBA00004328"/>
    </source>
</evidence>
<dbReference type="Proteomes" id="UP000009159">
    <property type="component" value="Chromosome"/>
</dbReference>
<evidence type="ECO:0000313" key="4">
    <source>
        <dbReference type="Proteomes" id="UP000009159"/>
    </source>
</evidence>
<dbReference type="KEGG" id="mva:Mvan_4361"/>
<accession>A1TD88</accession>
<proteinExistence type="predicted"/>
<dbReference type="EMBL" id="CP000511">
    <property type="protein sequence ID" value="ABM15138.1"/>
    <property type="molecule type" value="Genomic_DNA"/>
</dbReference>
<name>A1TD88_MYCVP</name>
<comment type="subcellular location">
    <subcellularLocation>
        <location evidence="1">Virion</location>
    </subcellularLocation>
</comment>
<evidence type="ECO:0000259" key="2">
    <source>
        <dbReference type="Pfam" id="PF05065"/>
    </source>
</evidence>